<keyword evidence="5 6" id="KW-0472">Membrane</keyword>
<dbReference type="OrthoDB" id="9806211at2"/>
<dbReference type="PANTHER" id="PTHR30238">
    <property type="entry name" value="MEMBRANE BOUND PREDICTED REDOX MODULATOR"/>
    <property type="match status" value="1"/>
</dbReference>
<dbReference type="Pfam" id="PF03741">
    <property type="entry name" value="TerC"/>
    <property type="match status" value="1"/>
</dbReference>
<dbReference type="InterPro" id="IPR005496">
    <property type="entry name" value="Integral_membrane_TerC"/>
</dbReference>
<gene>
    <name evidence="7" type="ordered locus">CA_C1415</name>
</gene>
<dbReference type="AlphaFoldDB" id="Q97J71"/>
<dbReference type="GeneID" id="44997921"/>
<dbReference type="Proteomes" id="UP000000814">
    <property type="component" value="Chromosome"/>
</dbReference>
<evidence type="ECO:0000256" key="4">
    <source>
        <dbReference type="ARBA" id="ARBA00022989"/>
    </source>
</evidence>
<accession>Q97J71</accession>
<keyword evidence="3 6" id="KW-0812">Transmembrane</keyword>
<feature type="transmembrane region" description="Helical" evidence="6">
    <location>
        <begin position="193"/>
        <end position="211"/>
    </location>
</feature>
<reference evidence="7 8" key="1">
    <citation type="journal article" date="2001" name="J. Bacteriol.">
        <title>Genome sequence and comparative analysis of the solvent-producing bacterium Clostridium acetobutylicum.</title>
        <authorList>
            <person name="Nolling J."/>
            <person name="Breton G."/>
            <person name="Omelchenko M.V."/>
            <person name="Makarova K.S."/>
            <person name="Zeng Q."/>
            <person name="Gibson R."/>
            <person name="Lee H.M."/>
            <person name="Dubois J."/>
            <person name="Qiu D."/>
            <person name="Hitti J."/>
            <person name="Wolf Y.I."/>
            <person name="Tatusov R.L."/>
            <person name="Sabathe F."/>
            <person name="Doucette-Stamm L."/>
            <person name="Soucaille P."/>
            <person name="Daly M.J."/>
            <person name="Bennett G.N."/>
            <person name="Koonin E.V."/>
            <person name="Smith D.R."/>
        </authorList>
    </citation>
    <scope>NUCLEOTIDE SEQUENCE [LARGE SCALE GENOMIC DNA]</scope>
    <source>
        <strain evidence="8">ATCC 824 / DSM 792 / JCM 1419 / LMG 5710 / VKM B-1787</strain>
    </source>
</reference>
<evidence type="ECO:0000256" key="3">
    <source>
        <dbReference type="ARBA" id="ARBA00022692"/>
    </source>
</evidence>
<dbReference type="NCBIfam" id="TIGR03716">
    <property type="entry name" value="R_switched_YkoY"/>
    <property type="match status" value="1"/>
</dbReference>
<evidence type="ECO:0000313" key="7">
    <source>
        <dbReference type="EMBL" id="AAK79383.1"/>
    </source>
</evidence>
<dbReference type="eggNOG" id="COG0861">
    <property type="taxonomic scope" value="Bacteria"/>
</dbReference>
<dbReference type="STRING" id="272562.CA_C1415"/>
<comment type="similarity">
    <text evidence="2">Belongs to the TerC family.</text>
</comment>
<dbReference type="HOGENOM" id="CLU_070543_1_1_9"/>
<dbReference type="PIR" id="D97074">
    <property type="entry name" value="D97074"/>
</dbReference>
<evidence type="ECO:0000256" key="1">
    <source>
        <dbReference type="ARBA" id="ARBA00004141"/>
    </source>
</evidence>
<dbReference type="EMBL" id="AE001437">
    <property type="protein sequence ID" value="AAK79383.1"/>
    <property type="molecule type" value="Genomic_DNA"/>
</dbReference>
<dbReference type="PANTHER" id="PTHR30238:SF6">
    <property type="entry name" value="TERC-LIKE PROTEIN"/>
    <property type="match status" value="1"/>
</dbReference>
<feature type="transmembrane region" description="Helical" evidence="6">
    <location>
        <begin position="158"/>
        <end position="181"/>
    </location>
</feature>
<dbReference type="RefSeq" id="WP_010964724.1">
    <property type="nucleotide sequence ID" value="NC_003030.1"/>
</dbReference>
<comment type="subcellular location">
    <subcellularLocation>
        <location evidence="1">Membrane</location>
        <topology evidence="1">Multi-pass membrane protein</topology>
    </subcellularLocation>
</comment>
<evidence type="ECO:0000256" key="6">
    <source>
        <dbReference type="SAM" id="Phobius"/>
    </source>
</evidence>
<proteinExistence type="inferred from homology"/>
<evidence type="ECO:0000313" key="8">
    <source>
        <dbReference type="Proteomes" id="UP000000814"/>
    </source>
</evidence>
<evidence type="ECO:0000256" key="5">
    <source>
        <dbReference type="ARBA" id="ARBA00023136"/>
    </source>
</evidence>
<keyword evidence="4 6" id="KW-1133">Transmembrane helix</keyword>
<dbReference type="PATRIC" id="fig|272562.8.peg.1620"/>
<evidence type="ECO:0000256" key="2">
    <source>
        <dbReference type="ARBA" id="ARBA00007511"/>
    </source>
</evidence>
<feature type="transmembrane region" description="Helical" evidence="6">
    <location>
        <begin position="30"/>
        <end position="54"/>
    </location>
</feature>
<sequence length="246" mass="27255">MNFLHGLVNNYAQFFSLKVLIATLSDPSNLMMIFSLIILEGLLSSDNAVVLAIMVKHLPKKQQKRALFYGIWGAYIFRFIAIGVGTYLIKIWWVKLIAALYLLKMTYSHFAGKAEDDDVDESKVSKKGFWATVATVELMDIAFSIDSVSAAFGVSSKVWVLFLGAVFGILAMRGVAQIFVALIEKVPEMESSAYVLIGIIGIKMLLNLINIEIPNTIFFGVIVVVFGGTIAFHYIRQAGVKSQKQN</sequence>
<dbReference type="InterPro" id="IPR022493">
    <property type="entry name" value="CHP03716_TM_YkoY"/>
</dbReference>
<dbReference type="GO" id="GO:0016020">
    <property type="term" value="C:membrane"/>
    <property type="evidence" value="ECO:0007669"/>
    <property type="project" value="UniProtKB-SubCell"/>
</dbReference>
<organism evidence="7 8">
    <name type="scientific">Clostridium acetobutylicum (strain ATCC 824 / DSM 792 / JCM 1419 / IAM 19013 / LMG 5710 / NBRC 13948 / NRRL B-527 / VKM B-1787 / 2291 / W)</name>
    <dbReference type="NCBI Taxonomy" id="272562"/>
    <lineage>
        <taxon>Bacteria</taxon>
        <taxon>Bacillati</taxon>
        <taxon>Bacillota</taxon>
        <taxon>Clostridia</taxon>
        <taxon>Eubacteriales</taxon>
        <taxon>Clostridiaceae</taxon>
        <taxon>Clostridium</taxon>
    </lineage>
</organism>
<keyword evidence="8" id="KW-1185">Reference proteome</keyword>
<protein>
    <submittedName>
        <fullName evidence="7">TerC family protein, ortholog of stress responce protein</fullName>
    </submittedName>
</protein>
<feature type="transmembrane region" description="Helical" evidence="6">
    <location>
        <begin position="66"/>
        <end position="85"/>
    </location>
</feature>
<feature type="transmembrane region" description="Helical" evidence="6">
    <location>
        <begin position="217"/>
        <end position="235"/>
    </location>
</feature>
<name>Q97J71_CLOAB</name>
<dbReference type="KEGG" id="cac:CA_C1415"/>